<keyword evidence="1" id="KW-0812">Transmembrane</keyword>
<dbReference type="Proteomes" id="UP000285972">
    <property type="component" value="Unassembled WGS sequence"/>
</dbReference>
<accession>A0AAE8ER87</accession>
<name>A0AAE8ER87_9GAMM</name>
<evidence type="ECO:0000256" key="1">
    <source>
        <dbReference type="SAM" id="Phobius"/>
    </source>
</evidence>
<dbReference type="EMBL" id="MJLX01000026">
    <property type="protein sequence ID" value="RLM23931.1"/>
    <property type="molecule type" value="Genomic_DNA"/>
</dbReference>
<dbReference type="Pfam" id="PF06889">
    <property type="entry name" value="DUF1266"/>
    <property type="match status" value="1"/>
</dbReference>
<evidence type="ECO:0000259" key="2">
    <source>
        <dbReference type="Pfam" id="PF06889"/>
    </source>
</evidence>
<comment type="caution">
    <text evidence="3">The sequence shown here is derived from an EMBL/GenBank/DDBJ whole genome shotgun (WGS) entry which is preliminary data.</text>
</comment>
<dbReference type="AlphaFoldDB" id="A0AAE8ER87"/>
<proteinExistence type="predicted"/>
<evidence type="ECO:0000313" key="4">
    <source>
        <dbReference type="Proteomes" id="UP000285972"/>
    </source>
</evidence>
<keyword evidence="1" id="KW-0472">Membrane</keyword>
<sequence>MLKFFYKDTFYLMRGVLVVSVFLIVIDLLCTLSKKYLHQDISGVYTLFFYIFLSILAIPVLKIGTKALFIITTKKENNKIIQGINKNPKYPCRDEKDALLVKISGLYSITATGNGKNKNHPNFVNSIEECDLDNPTAVDLIKNALSGSYDIETDEQLKCFIYSLLDEDNYGKTHHANYQKQLAHLYRLAGKTGADITPVSDMANVDSAFNLQRAALLMRSGVTLGMLTLDEWDALKNILAQRLEENFSSLDEFIHDYMLAVYLFHHEGAMGASMILERLYGLATLQENNYFAWSAAELNRPPATLV</sequence>
<protein>
    <recommendedName>
        <fullName evidence="2">DUF1266 domain-containing protein</fullName>
    </recommendedName>
</protein>
<evidence type="ECO:0000313" key="3">
    <source>
        <dbReference type="EMBL" id="RLM23931.1"/>
    </source>
</evidence>
<feature type="domain" description="DUF1266" evidence="2">
    <location>
        <begin position="180"/>
        <end position="282"/>
    </location>
</feature>
<keyword evidence="1" id="KW-1133">Transmembrane helix</keyword>
<reference evidence="3 4" key="1">
    <citation type="submission" date="2016-09" db="EMBL/GenBank/DDBJ databases">
        <authorList>
            <person name="Doonan J."/>
            <person name="Pachebat J.A."/>
            <person name="Golyshin P.N."/>
            <person name="Denman S."/>
            <person name="Mcdonald J.E."/>
        </authorList>
    </citation>
    <scope>NUCLEOTIDE SEQUENCE [LARGE SCALE GENOMIC DNA]</scope>
    <source>
        <strain evidence="3 4">FRB141</strain>
    </source>
</reference>
<feature type="transmembrane region" description="Helical" evidence="1">
    <location>
        <begin position="44"/>
        <end position="61"/>
    </location>
</feature>
<dbReference type="RefSeq" id="WP_095833381.1">
    <property type="nucleotide sequence ID" value="NZ_CP014137.1"/>
</dbReference>
<organism evidence="3 4">
    <name type="scientific">Brenneria goodwinii</name>
    <dbReference type="NCBI Taxonomy" id="1109412"/>
    <lineage>
        <taxon>Bacteria</taxon>
        <taxon>Pseudomonadati</taxon>
        <taxon>Pseudomonadota</taxon>
        <taxon>Gammaproteobacteria</taxon>
        <taxon>Enterobacterales</taxon>
        <taxon>Pectobacteriaceae</taxon>
        <taxon>Brenneria</taxon>
    </lineage>
</organism>
<dbReference type="GeneID" id="70905458"/>
<gene>
    <name evidence="3" type="ORF">BIY26_10970</name>
</gene>
<dbReference type="KEGG" id="bgj:AWC36_01560"/>
<feature type="transmembrane region" description="Helical" evidence="1">
    <location>
        <begin position="12"/>
        <end position="32"/>
    </location>
</feature>
<dbReference type="InterPro" id="IPR009677">
    <property type="entry name" value="DUF1266"/>
</dbReference>